<dbReference type="GO" id="GO:0046872">
    <property type="term" value="F:metal ion binding"/>
    <property type="evidence" value="ECO:0007669"/>
    <property type="project" value="InterPro"/>
</dbReference>
<dbReference type="SMART" id="SM00849">
    <property type="entry name" value="Lactamase_B"/>
    <property type="match status" value="1"/>
</dbReference>
<accession>A0A1M7YGU3</accession>
<dbReference type="GO" id="GO:0010181">
    <property type="term" value="F:FMN binding"/>
    <property type="evidence" value="ECO:0007669"/>
    <property type="project" value="InterPro"/>
</dbReference>
<protein>
    <submittedName>
        <fullName evidence="3">Flavorubredoxin</fullName>
    </submittedName>
</protein>
<keyword evidence="4" id="KW-1185">Reference proteome</keyword>
<proteinExistence type="inferred from homology"/>
<organism evidence="3 4">
    <name type="scientific">Anaerocolumna xylanovorans DSM 12503</name>
    <dbReference type="NCBI Taxonomy" id="1121345"/>
    <lineage>
        <taxon>Bacteria</taxon>
        <taxon>Bacillati</taxon>
        <taxon>Bacillota</taxon>
        <taxon>Clostridia</taxon>
        <taxon>Lachnospirales</taxon>
        <taxon>Lachnospiraceae</taxon>
        <taxon>Anaerocolumna</taxon>
    </lineage>
</organism>
<comment type="similarity">
    <text evidence="1">In the N-terminal section; belongs to the zinc metallo-hydrolase group 3 family.</text>
</comment>
<dbReference type="InterPro" id="IPR008254">
    <property type="entry name" value="Flavodoxin/NO_synth"/>
</dbReference>
<dbReference type="STRING" id="1121345.SAMN02745217_03356"/>
<dbReference type="Proteomes" id="UP000184612">
    <property type="component" value="Unassembled WGS sequence"/>
</dbReference>
<dbReference type="Gene3D" id="3.60.15.10">
    <property type="entry name" value="Ribonuclease Z/Hydroxyacylglutathione hydrolase-like"/>
    <property type="match status" value="1"/>
</dbReference>
<dbReference type="AlphaFoldDB" id="A0A1M7YGU3"/>
<dbReference type="PIRSF" id="PIRSF005243">
    <property type="entry name" value="ROO"/>
    <property type="match status" value="1"/>
</dbReference>
<dbReference type="InterPro" id="IPR029039">
    <property type="entry name" value="Flavoprotein-like_sf"/>
</dbReference>
<dbReference type="InterPro" id="IPR016440">
    <property type="entry name" value="Rubredoxin-O_OxRdtase"/>
</dbReference>
<evidence type="ECO:0000313" key="3">
    <source>
        <dbReference type="EMBL" id="SHO51823.1"/>
    </source>
</evidence>
<dbReference type="SUPFAM" id="SSF56281">
    <property type="entry name" value="Metallo-hydrolase/oxidoreductase"/>
    <property type="match status" value="1"/>
</dbReference>
<feature type="domain" description="Flavodoxin-like" evidence="2">
    <location>
        <begin position="263"/>
        <end position="406"/>
    </location>
</feature>
<dbReference type="GO" id="GO:0016651">
    <property type="term" value="F:oxidoreductase activity, acting on NAD(P)H"/>
    <property type="evidence" value="ECO:0007669"/>
    <property type="project" value="UniProtKB-ARBA"/>
</dbReference>
<dbReference type="SUPFAM" id="SSF52218">
    <property type="entry name" value="Flavoproteins"/>
    <property type="match status" value="1"/>
</dbReference>
<dbReference type="GO" id="GO:0009055">
    <property type="term" value="F:electron transfer activity"/>
    <property type="evidence" value="ECO:0007669"/>
    <property type="project" value="InterPro"/>
</dbReference>
<dbReference type="PANTHER" id="PTHR43717">
    <property type="entry name" value="ANAEROBIC NITRIC OXIDE REDUCTASE FLAVORUBREDOXIN"/>
    <property type="match status" value="1"/>
</dbReference>
<name>A0A1M7YGU3_9FIRM</name>
<evidence type="ECO:0000259" key="2">
    <source>
        <dbReference type="PROSITE" id="PS50902"/>
    </source>
</evidence>
<evidence type="ECO:0000256" key="1">
    <source>
        <dbReference type="ARBA" id="ARBA00007121"/>
    </source>
</evidence>
<reference evidence="3 4" key="1">
    <citation type="submission" date="2016-12" db="EMBL/GenBank/DDBJ databases">
        <authorList>
            <person name="Song W.-J."/>
            <person name="Kurnit D.M."/>
        </authorList>
    </citation>
    <scope>NUCLEOTIDE SEQUENCE [LARGE SCALE GENOMIC DNA]</scope>
    <source>
        <strain evidence="3 4">DSM 12503</strain>
    </source>
</reference>
<dbReference type="PROSITE" id="PS50902">
    <property type="entry name" value="FLAVODOXIN_LIKE"/>
    <property type="match status" value="1"/>
</dbReference>
<dbReference type="EMBL" id="FRFD01000010">
    <property type="protein sequence ID" value="SHO51823.1"/>
    <property type="molecule type" value="Genomic_DNA"/>
</dbReference>
<dbReference type="Pfam" id="PF19583">
    <property type="entry name" value="ODP"/>
    <property type="match status" value="1"/>
</dbReference>
<gene>
    <name evidence="3" type="ORF">SAMN02745217_03356</name>
</gene>
<sequence length="412" mass="46063">MGIKMKITEIAAGTYQLSIDVENILFEGLWEMPNGVTLNSYIIKGEKTAIVDGVCGWDGVPESLFSLLKEMDIEPSSIKYLVVNHVEPDHSGWIEAFKKINSDFQILCSKKGKELLGAFYGLTDNITVVGDKDSFDLGEGHVLSFAEIPNVHWPDTIATFDQSTGVLFPCDAFGSFGKCDGRIYAEEFSAEELKEYEKETLRYYSNIVATFSPQVKTAIKKVREIPAKLIAPGHGLIWKDTKAIIDAYEAYADYQKGPAREEIAFIWGSMYGMTELAVKHALKVLEKEDITVHVHRVPEDSWGTVLASAWTATGIILAMPTYEFKMFPPMSAALEELGKKKVLNRKVFRFGSYGWSGGAERELADITTRLNMGWEFLEPVEFAGTPGEEDLQKIEVQIKELVKQVKEAVKNK</sequence>
<evidence type="ECO:0000313" key="4">
    <source>
        <dbReference type="Proteomes" id="UP000184612"/>
    </source>
</evidence>
<dbReference type="Gene3D" id="3.40.50.360">
    <property type="match status" value="1"/>
</dbReference>
<dbReference type="InterPro" id="IPR036866">
    <property type="entry name" value="RibonucZ/Hydroxyglut_hydro"/>
</dbReference>
<dbReference type="InterPro" id="IPR045761">
    <property type="entry name" value="ODP_dom"/>
</dbReference>
<dbReference type="PANTHER" id="PTHR43717:SF1">
    <property type="entry name" value="ANAEROBIC NITRIC OXIDE REDUCTASE FLAVORUBREDOXIN"/>
    <property type="match status" value="1"/>
</dbReference>
<dbReference type="InterPro" id="IPR001279">
    <property type="entry name" value="Metallo-B-lactamas"/>
</dbReference>
<dbReference type="CDD" id="cd07709">
    <property type="entry name" value="flavodiiron_proteins_MBL-fold"/>
    <property type="match status" value="1"/>
</dbReference>